<reference evidence="1 2" key="1">
    <citation type="submission" date="2016-09" db="EMBL/GenBank/DDBJ databases">
        <title>Serratia marcescens MSU-97 and epiphytic antimycotic-producing bacteria.</title>
        <authorList>
            <person name="Matilla M.A."/>
        </authorList>
    </citation>
    <scope>NUCLEOTIDE SEQUENCE [LARGE SCALE GENOMIC DNA]</scope>
    <source>
        <strain evidence="1 2">MSU-97</strain>
    </source>
</reference>
<dbReference type="EMBL" id="MJAO01000029">
    <property type="protein sequence ID" value="OKB64735.1"/>
    <property type="molecule type" value="Genomic_DNA"/>
</dbReference>
<gene>
    <name evidence="1" type="ORF">BHU62_21205</name>
</gene>
<evidence type="ECO:0000313" key="2">
    <source>
        <dbReference type="Proteomes" id="UP000185770"/>
    </source>
</evidence>
<protein>
    <recommendedName>
        <fullName evidence="3">Inclusion body protein</fullName>
    </recommendedName>
</protein>
<dbReference type="RefSeq" id="WP_073534515.1">
    <property type="nucleotide sequence ID" value="NZ_MJAO01000029.1"/>
</dbReference>
<evidence type="ECO:0000313" key="1">
    <source>
        <dbReference type="EMBL" id="OKB64735.1"/>
    </source>
</evidence>
<proteinExistence type="predicted"/>
<accession>A0A1Q4NV19</accession>
<evidence type="ECO:0008006" key="3">
    <source>
        <dbReference type="Google" id="ProtNLM"/>
    </source>
</evidence>
<dbReference type="OrthoDB" id="1431504at2"/>
<organism evidence="1 2">
    <name type="scientific">Serratia marcescens</name>
    <dbReference type="NCBI Taxonomy" id="615"/>
    <lineage>
        <taxon>Bacteria</taxon>
        <taxon>Pseudomonadati</taxon>
        <taxon>Pseudomonadota</taxon>
        <taxon>Gammaproteobacteria</taxon>
        <taxon>Enterobacterales</taxon>
        <taxon>Yersiniaceae</taxon>
        <taxon>Serratia</taxon>
    </lineage>
</organism>
<dbReference type="AlphaFoldDB" id="A0A1Q4NV19"/>
<dbReference type="Proteomes" id="UP000185770">
    <property type="component" value="Unassembled WGS sequence"/>
</dbReference>
<name>A0A1Q4NV19_SERMA</name>
<sequence length="169" mass="18574">MSNQETTSSANNNSNPKIIRSEAWSEYKPQTVIRIFVDTASVSANAGTSVINKGVYMIDNRGNLGSAGQGGLDPNTHVRLRDFVGFYIDPIDTTLGDIVSIEGFQVLSGDIFGSDGFPIKVENVHPNFWVGQVINNSNSTYRIKCKLVTGGLRARTIYFQWDPHFTVVV</sequence>
<comment type="caution">
    <text evidence="1">The sequence shown here is derived from an EMBL/GenBank/DDBJ whole genome shotgun (WGS) entry which is preliminary data.</text>
</comment>